<evidence type="ECO:0000259" key="2">
    <source>
        <dbReference type="PROSITE" id="PS51832"/>
    </source>
</evidence>
<dbReference type="InterPro" id="IPR006675">
    <property type="entry name" value="HDIG_dom"/>
</dbReference>
<evidence type="ECO:0000313" key="3">
    <source>
        <dbReference type="EMBL" id="MEQ2455728.1"/>
    </source>
</evidence>
<dbReference type="EC" id="3.1.4.-" evidence="3"/>
<keyword evidence="3" id="KW-0378">Hydrolase</keyword>
<dbReference type="EMBL" id="JBBMFT010000001">
    <property type="protein sequence ID" value="MEQ2455728.1"/>
    <property type="molecule type" value="Genomic_DNA"/>
</dbReference>
<dbReference type="GO" id="GO:0016787">
    <property type="term" value="F:hydrolase activity"/>
    <property type="evidence" value="ECO:0007669"/>
    <property type="project" value="UniProtKB-KW"/>
</dbReference>
<keyword evidence="4" id="KW-1185">Reference proteome</keyword>
<name>A0ABV1EMA4_9FIRM</name>
<feature type="transmembrane region" description="Helical" evidence="1">
    <location>
        <begin position="150"/>
        <end position="173"/>
    </location>
</feature>
<accession>A0ABV1EMA4</accession>
<dbReference type="InterPro" id="IPR003607">
    <property type="entry name" value="HD/PDEase_dom"/>
</dbReference>
<dbReference type="SUPFAM" id="SSF109604">
    <property type="entry name" value="HD-domain/PDEase-like"/>
    <property type="match status" value="1"/>
</dbReference>
<keyword evidence="1" id="KW-0472">Membrane</keyword>
<dbReference type="Gene3D" id="1.10.3210.10">
    <property type="entry name" value="Hypothetical protein af1432"/>
    <property type="match status" value="1"/>
</dbReference>
<dbReference type="Pfam" id="PF13487">
    <property type="entry name" value="HD_5"/>
    <property type="match status" value="1"/>
</dbReference>
<protein>
    <submittedName>
        <fullName evidence="3">HD-GYP domain-containing protein</fullName>
        <ecNumber evidence="3">3.1.4.-</ecNumber>
    </submittedName>
</protein>
<dbReference type="NCBIfam" id="TIGR00277">
    <property type="entry name" value="HDIG"/>
    <property type="match status" value="1"/>
</dbReference>
<dbReference type="CDD" id="cd00077">
    <property type="entry name" value="HDc"/>
    <property type="match status" value="1"/>
</dbReference>
<dbReference type="PANTHER" id="PTHR43155:SF2">
    <property type="entry name" value="CYCLIC DI-GMP PHOSPHODIESTERASE PA4108"/>
    <property type="match status" value="1"/>
</dbReference>
<feature type="transmembrane region" description="Helical" evidence="1">
    <location>
        <begin position="71"/>
        <end position="97"/>
    </location>
</feature>
<keyword evidence="1" id="KW-0812">Transmembrane</keyword>
<feature type="transmembrane region" description="Helical" evidence="1">
    <location>
        <begin position="185"/>
        <end position="210"/>
    </location>
</feature>
<proteinExistence type="predicted"/>
<evidence type="ECO:0000256" key="1">
    <source>
        <dbReference type="SAM" id="Phobius"/>
    </source>
</evidence>
<feature type="transmembrane region" description="Helical" evidence="1">
    <location>
        <begin position="216"/>
        <end position="233"/>
    </location>
</feature>
<dbReference type="PROSITE" id="PS51257">
    <property type="entry name" value="PROKAR_LIPOPROTEIN"/>
    <property type="match status" value="1"/>
</dbReference>
<feature type="transmembrane region" description="Helical" evidence="1">
    <location>
        <begin position="6"/>
        <end position="28"/>
    </location>
</feature>
<dbReference type="Proteomes" id="UP001440599">
    <property type="component" value="Unassembled WGS sequence"/>
</dbReference>
<dbReference type="PROSITE" id="PS51832">
    <property type="entry name" value="HD_GYP"/>
    <property type="match status" value="1"/>
</dbReference>
<evidence type="ECO:0000313" key="4">
    <source>
        <dbReference type="Proteomes" id="UP001440599"/>
    </source>
</evidence>
<comment type="caution">
    <text evidence="3">The sequence shown here is derived from an EMBL/GenBank/DDBJ whole genome shotgun (WGS) entry which is preliminary data.</text>
</comment>
<reference evidence="3 4" key="1">
    <citation type="submission" date="2024-03" db="EMBL/GenBank/DDBJ databases">
        <title>Human intestinal bacterial collection.</title>
        <authorList>
            <person name="Pauvert C."/>
            <person name="Hitch T.C.A."/>
            <person name="Clavel T."/>
        </authorList>
    </citation>
    <scope>NUCLEOTIDE SEQUENCE [LARGE SCALE GENOMIC DNA]</scope>
    <source>
        <strain evidence="3 4">CLA-AP-H34</strain>
    </source>
</reference>
<dbReference type="RefSeq" id="WP_349139314.1">
    <property type="nucleotide sequence ID" value="NZ_JBBMFT010000001.1"/>
</dbReference>
<feature type="domain" description="HD-GYP" evidence="2">
    <location>
        <begin position="239"/>
        <end position="434"/>
    </location>
</feature>
<sequence>MQTAAKRYMTLICVLGLAVGCFCIWRFLSCLAGPWTPTYIGVFLVLVLLSWGCCCLPLYLREDCTVDLSFISVLATVLLLGPEAAALIKLITYPFVVIPSPDGSHREHFLNTSLRKNLFNMGNHSISYFLGGLAYYAAGGTPGDITLPYVLLPALLFIIMAMLSNVVVILLYFVLTQRIRIYPTFFHMFLTLIPSIGLSAPIGYFLAFLLNLPDGIWLSLLFMLPLLLARYSFRLYLDSQKHQQQIIRTLTAALEAKDEYTEGHSQRVEHYAVQVADQMKLSTRQRTWLSVAALFHDIGKIGVPDSILQKPGALTPEERAIIQAHPATGVRILKQLSGYEEIIPLVLHHHEFFDGRGYPDGTRGDELSIETYILSAADAYDAITSDRPYRKGSTPQQAAAILRAEAGRQFHPQVATILADMAEAGLLDRPDTNTQEEPTC</sequence>
<feature type="transmembrane region" description="Helical" evidence="1">
    <location>
        <begin position="40"/>
        <end position="59"/>
    </location>
</feature>
<keyword evidence="1" id="KW-1133">Transmembrane helix</keyword>
<organism evidence="3 4">
    <name type="scientific">Flavonifractor hominis</name>
    <dbReference type="NCBI Taxonomy" id="3133178"/>
    <lineage>
        <taxon>Bacteria</taxon>
        <taxon>Bacillati</taxon>
        <taxon>Bacillota</taxon>
        <taxon>Clostridia</taxon>
        <taxon>Eubacteriales</taxon>
        <taxon>Oscillospiraceae</taxon>
        <taxon>Flavonifractor</taxon>
    </lineage>
</organism>
<dbReference type="SMART" id="SM00471">
    <property type="entry name" value="HDc"/>
    <property type="match status" value="1"/>
</dbReference>
<dbReference type="PANTHER" id="PTHR43155">
    <property type="entry name" value="CYCLIC DI-GMP PHOSPHODIESTERASE PA4108-RELATED"/>
    <property type="match status" value="1"/>
</dbReference>
<gene>
    <name evidence="3" type="ORF">WMO45_04275</name>
</gene>
<dbReference type="InterPro" id="IPR037522">
    <property type="entry name" value="HD_GYP_dom"/>
</dbReference>